<proteinExistence type="predicted"/>
<gene>
    <name evidence="1" type="ORF">PACLA_8A015025</name>
</gene>
<dbReference type="Proteomes" id="UP001152795">
    <property type="component" value="Unassembled WGS sequence"/>
</dbReference>
<protein>
    <submittedName>
        <fullName evidence="1">Uncharacterized protein</fullName>
    </submittedName>
</protein>
<evidence type="ECO:0000313" key="2">
    <source>
        <dbReference type="Proteomes" id="UP001152795"/>
    </source>
</evidence>
<reference evidence="1" key="1">
    <citation type="submission" date="2020-04" db="EMBL/GenBank/DDBJ databases">
        <authorList>
            <person name="Alioto T."/>
            <person name="Alioto T."/>
            <person name="Gomez Garrido J."/>
        </authorList>
    </citation>
    <scope>NUCLEOTIDE SEQUENCE</scope>
    <source>
        <strain evidence="1">A484AB</strain>
    </source>
</reference>
<evidence type="ECO:0000313" key="1">
    <source>
        <dbReference type="EMBL" id="CAB4006230.1"/>
    </source>
</evidence>
<organism evidence="1 2">
    <name type="scientific">Paramuricea clavata</name>
    <name type="common">Red gorgonian</name>
    <name type="synonym">Violescent sea-whip</name>
    <dbReference type="NCBI Taxonomy" id="317549"/>
    <lineage>
        <taxon>Eukaryota</taxon>
        <taxon>Metazoa</taxon>
        <taxon>Cnidaria</taxon>
        <taxon>Anthozoa</taxon>
        <taxon>Octocorallia</taxon>
        <taxon>Malacalcyonacea</taxon>
        <taxon>Plexauridae</taxon>
        <taxon>Paramuricea</taxon>
    </lineage>
</organism>
<dbReference type="PANTHER" id="PTHR46791:SF4">
    <property type="match status" value="1"/>
</dbReference>
<dbReference type="EMBL" id="CACRXK020005450">
    <property type="protein sequence ID" value="CAB4006230.1"/>
    <property type="molecule type" value="Genomic_DNA"/>
</dbReference>
<dbReference type="OrthoDB" id="5986638at2759"/>
<comment type="caution">
    <text evidence="1">The sequence shown here is derived from an EMBL/GenBank/DDBJ whole genome shotgun (WGS) entry which is preliminary data.</text>
</comment>
<dbReference type="AlphaFoldDB" id="A0A7D9EFS1"/>
<accession>A0A7D9EFS1</accession>
<keyword evidence="2" id="KW-1185">Reference proteome</keyword>
<sequence length="229" mass="26983">MEGEIERVLLGLPALNEECEVHKFTDDINTCEVYSRRLEEIIGFLRTLPRRMPEVTEHVGFLEEMFVSHLTHFQNRIHYIEGPFTTSSRYRCNQLRNGTVGRPRYDIPERMLWALRSIGFRWVSIAKLLSVSEHTLRRRRIELGWAVGENEFSDINDNELDEVVRQIVSRTPNAGETMTFGALRGRGLRVQRHRVRESINRVDPIGRALRRQRTIVRRIYNVPSPNFLW</sequence>
<dbReference type="PANTHER" id="PTHR46791">
    <property type="entry name" value="EXPRESSED PROTEIN"/>
    <property type="match status" value="1"/>
</dbReference>
<name>A0A7D9EFS1_PARCT</name>